<dbReference type="Proteomes" id="UP000215914">
    <property type="component" value="Chromosome 8"/>
</dbReference>
<organism evidence="2 3">
    <name type="scientific">Helianthus annuus</name>
    <name type="common">Common sunflower</name>
    <dbReference type="NCBI Taxonomy" id="4232"/>
    <lineage>
        <taxon>Eukaryota</taxon>
        <taxon>Viridiplantae</taxon>
        <taxon>Streptophyta</taxon>
        <taxon>Embryophyta</taxon>
        <taxon>Tracheophyta</taxon>
        <taxon>Spermatophyta</taxon>
        <taxon>Magnoliopsida</taxon>
        <taxon>eudicotyledons</taxon>
        <taxon>Gunneridae</taxon>
        <taxon>Pentapetalae</taxon>
        <taxon>asterids</taxon>
        <taxon>campanulids</taxon>
        <taxon>Asterales</taxon>
        <taxon>Asteraceae</taxon>
        <taxon>Asteroideae</taxon>
        <taxon>Heliantheae alliance</taxon>
        <taxon>Heliantheae</taxon>
        <taxon>Helianthus</taxon>
    </lineage>
</organism>
<dbReference type="EC" id="3.1.4.46" evidence="1"/>
<protein>
    <submittedName>
        <fullName evidence="1">Glycerophosphodiester phosphodiesterase</fullName>
        <ecNumber evidence="1">3.1.4.46</ecNumber>
    </submittedName>
</protein>
<reference evidence="1 3" key="1">
    <citation type="journal article" date="2017" name="Nature">
        <title>The sunflower genome provides insights into oil metabolism, flowering and Asterid evolution.</title>
        <authorList>
            <person name="Badouin H."/>
            <person name="Gouzy J."/>
            <person name="Grassa C.J."/>
            <person name="Murat F."/>
            <person name="Staton S.E."/>
            <person name="Cottret L."/>
            <person name="Lelandais-Briere C."/>
            <person name="Owens G.L."/>
            <person name="Carrere S."/>
            <person name="Mayjonade B."/>
            <person name="Legrand L."/>
            <person name="Gill N."/>
            <person name="Kane N.C."/>
            <person name="Bowers J.E."/>
            <person name="Hubner S."/>
            <person name="Bellec A."/>
            <person name="Berard A."/>
            <person name="Berges H."/>
            <person name="Blanchet N."/>
            <person name="Boniface M.C."/>
            <person name="Brunel D."/>
            <person name="Catrice O."/>
            <person name="Chaidir N."/>
            <person name="Claudel C."/>
            <person name="Donnadieu C."/>
            <person name="Faraut T."/>
            <person name="Fievet G."/>
            <person name="Helmstetter N."/>
            <person name="King M."/>
            <person name="Knapp S.J."/>
            <person name="Lai Z."/>
            <person name="Le Paslier M.C."/>
            <person name="Lippi Y."/>
            <person name="Lorenzon L."/>
            <person name="Mandel J.R."/>
            <person name="Marage G."/>
            <person name="Marchand G."/>
            <person name="Marquand E."/>
            <person name="Bret-Mestries E."/>
            <person name="Morien E."/>
            <person name="Nambeesan S."/>
            <person name="Nguyen T."/>
            <person name="Pegot-Espagnet P."/>
            <person name="Pouilly N."/>
            <person name="Raftis F."/>
            <person name="Sallet E."/>
            <person name="Schiex T."/>
            <person name="Thomas J."/>
            <person name="Vandecasteele C."/>
            <person name="Vares D."/>
            <person name="Vear F."/>
            <person name="Vautrin S."/>
            <person name="Crespi M."/>
            <person name="Mangin B."/>
            <person name="Burke J.M."/>
            <person name="Salse J."/>
            <person name="Munos S."/>
            <person name="Vincourt P."/>
            <person name="Rieseberg L.H."/>
            <person name="Langlade N.B."/>
        </authorList>
    </citation>
    <scope>NUCLEOTIDE SEQUENCE [LARGE SCALE GENOMIC DNA]</scope>
    <source>
        <strain evidence="3">cv. SF193</strain>
        <tissue evidence="1">Leaves</tissue>
    </source>
</reference>
<proteinExistence type="predicted"/>
<dbReference type="InParanoid" id="A0A251U8D6"/>
<reference evidence="2" key="2">
    <citation type="submission" date="2017-02" db="EMBL/GenBank/DDBJ databases">
        <title>Sunflower complete genome.</title>
        <authorList>
            <person name="Langlade N."/>
            <person name="Munos S."/>
        </authorList>
    </citation>
    <scope>NUCLEOTIDE SEQUENCE [LARGE SCALE GENOMIC DNA]</scope>
    <source>
        <tissue evidence="2">Leaves</tissue>
    </source>
</reference>
<name>A0A251U8D6_HELAN</name>
<keyword evidence="3" id="KW-1185">Reference proteome</keyword>
<accession>A0A251U8D6</accession>
<sequence length="56" mass="6493">MELTFYRFDLRKSKLLPIGVDGLFIDFPGSLHRYQEWTSSPSDKLVADKLSNEMVT</sequence>
<dbReference type="Gramene" id="mRNA:HanXRQr2_Chr05g0231941">
    <property type="protein sequence ID" value="CDS:HanXRQr2_Chr05g0231941.1"/>
    <property type="gene ID" value="HanXRQr2_Chr05g0231941"/>
</dbReference>
<keyword evidence="1" id="KW-0378">Hydrolase</keyword>
<evidence type="ECO:0000313" key="1">
    <source>
        <dbReference type="EMBL" id="KAF5807288.1"/>
    </source>
</evidence>
<dbReference type="EMBL" id="MNCJ02000320">
    <property type="protein sequence ID" value="KAF5807288.1"/>
    <property type="molecule type" value="Genomic_DNA"/>
</dbReference>
<dbReference type="EMBL" id="CM007897">
    <property type="protein sequence ID" value="OTG19116.1"/>
    <property type="molecule type" value="Genomic_DNA"/>
</dbReference>
<evidence type="ECO:0000313" key="3">
    <source>
        <dbReference type="Proteomes" id="UP000215914"/>
    </source>
</evidence>
<evidence type="ECO:0000313" key="2">
    <source>
        <dbReference type="EMBL" id="OTG19116.1"/>
    </source>
</evidence>
<dbReference type="GO" id="GO:0008889">
    <property type="term" value="F:glycerophosphodiester phosphodiesterase activity"/>
    <property type="evidence" value="ECO:0007669"/>
    <property type="project" value="UniProtKB-EC"/>
</dbReference>
<dbReference type="AlphaFoldDB" id="A0A251U8D6"/>
<gene>
    <name evidence="2" type="ORF">HannXRQ_Chr08g0230501</name>
    <name evidence="1" type="ORF">HanXRQr2_Chr05g0231941</name>
</gene>
<reference evidence="1" key="3">
    <citation type="submission" date="2020-06" db="EMBL/GenBank/DDBJ databases">
        <title>Helianthus annuus Genome sequencing and assembly Release 2.</title>
        <authorList>
            <person name="Gouzy J."/>
            <person name="Langlade N."/>
            <person name="Munos S."/>
        </authorList>
    </citation>
    <scope>NUCLEOTIDE SEQUENCE</scope>
    <source>
        <tissue evidence="1">Leaves</tissue>
    </source>
</reference>